<dbReference type="AlphaFoldDB" id="A0A2T0W2C0"/>
<dbReference type="Proteomes" id="UP000238205">
    <property type="component" value="Unassembled WGS sequence"/>
</dbReference>
<organism evidence="1 2">
    <name type="scientific">Alkalibacterium olivapovliticus</name>
    <dbReference type="NCBI Taxonomy" id="99907"/>
    <lineage>
        <taxon>Bacteria</taxon>
        <taxon>Bacillati</taxon>
        <taxon>Bacillota</taxon>
        <taxon>Bacilli</taxon>
        <taxon>Lactobacillales</taxon>
        <taxon>Carnobacteriaceae</taxon>
        <taxon>Alkalibacterium</taxon>
    </lineage>
</organism>
<sequence length="66" mass="7531">MVKVKNKNGRVIKPKGVTLSEVDKANKLVGLNLYDTATRKRPRNPDEERVLKKWEEERGGKKIGTI</sequence>
<keyword evidence="2" id="KW-1185">Reference proteome</keyword>
<evidence type="ECO:0000313" key="2">
    <source>
        <dbReference type="Proteomes" id="UP000238205"/>
    </source>
</evidence>
<dbReference type="OrthoDB" id="2168748at2"/>
<comment type="caution">
    <text evidence="1">The sequence shown here is derived from an EMBL/GenBank/DDBJ whole genome shotgun (WGS) entry which is preliminary data.</text>
</comment>
<dbReference type="RefSeq" id="WP_106195219.1">
    <property type="nucleotide sequence ID" value="NZ_PVTO01000023.1"/>
</dbReference>
<dbReference type="EMBL" id="PVTO01000023">
    <property type="protein sequence ID" value="PRY79355.1"/>
    <property type="molecule type" value="Genomic_DNA"/>
</dbReference>
<name>A0A2T0W2C0_9LACT</name>
<accession>A0A2T0W2C0</accession>
<reference evidence="1 2" key="1">
    <citation type="submission" date="2018-03" db="EMBL/GenBank/DDBJ databases">
        <title>Genomic Encyclopedia of Archaeal and Bacterial Type Strains, Phase II (KMG-II): from individual species to whole genera.</title>
        <authorList>
            <person name="Goeker M."/>
        </authorList>
    </citation>
    <scope>NUCLEOTIDE SEQUENCE [LARGE SCALE GENOMIC DNA]</scope>
    <source>
        <strain evidence="1 2">DSM 13175</strain>
    </source>
</reference>
<protein>
    <submittedName>
        <fullName evidence="1">Uncharacterized protein</fullName>
    </submittedName>
</protein>
<proteinExistence type="predicted"/>
<evidence type="ECO:0000313" key="1">
    <source>
        <dbReference type="EMBL" id="PRY79355.1"/>
    </source>
</evidence>
<gene>
    <name evidence="1" type="ORF">CLV38_12337</name>
</gene>